<comment type="caution">
    <text evidence="5">The sequence shown here is derived from an EMBL/GenBank/DDBJ whole genome shotgun (WGS) entry which is preliminary data.</text>
</comment>
<dbReference type="Pfam" id="PF13857">
    <property type="entry name" value="Ank_5"/>
    <property type="match status" value="1"/>
</dbReference>
<keyword evidence="6" id="KW-1185">Reference proteome</keyword>
<dbReference type="PRINTS" id="PR01415">
    <property type="entry name" value="ANKYRIN"/>
</dbReference>
<dbReference type="PROSITE" id="PS50088">
    <property type="entry name" value="ANK_REPEAT"/>
    <property type="match status" value="3"/>
</dbReference>
<evidence type="ECO:0000256" key="2">
    <source>
        <dbReference type="ARBA" id="ARBA00023043"/>
    </source>
</evidence>
<dbReference type="AlphaFoldDB" id="A0AAV1KLW0"/>
<keyword evidence="2 3" id="KW-0040">ANK repeat</keyword>
<dbReference type="PANTHER" id="PTHR24126">
    <property type="entry name" value="ANKYRIN REPEAT, PH AND SEC7 DOMAIN CONTAINING PROTEIN SECG-RELATED"/>
    <property type="match status" value="1"/>
</dbReference>
<dbReference type="SMART" id="SM00248">
    <property type="entry name" value="ANK"/>
    <property type="match status" value="8"/>
</dbReference>
<evidence type="ECO:0000259" key="4">
    <source>
        <dbReference type="PROSITE" id="PS50225"/>
    </source>
</evidence>
<dbReference type="GO" id="GO:0035556">
    <property type="term" value="P:intracellular signal transduction"/>
    <property type="evidence" value="ECO:0007669"/>
    <property type="project" value="InterPro"/>
</dbReference>
<evidence type="ECO:0000256" key="1">
    <source>
        <dbReference type="ARBA" id="ARBA00022737"/>
    </source>
</evidence>
<feature type="repeat" description="ANK" evidence="3">
    <location>
        <begin position="209"/>
        <end position="241"/>
    </location>
</feature>
<dbReference type="CDD" id="cd03716">
    <property type="entry name" value="SOCS_ASB_like"/>
    <property type="match status" value="1"/>
</dbReference>
<evidence type="ECO:0000256" key="3">
    <source>
        <dbReference type="PROSITE-ProRule" id="PRU00023"/>
    </source>
</evidence>
<feature type="repeat" description="ANK" evidence="3">
    <location>
        <begin position="110"/>
        <end position="142"/>
    </location>
</feature>
<feature type="repeat" description="ANK" evidence="3">
    <location>
        <begin position="143"/>
        <end position="175"/>
    </location>
</feature>
<sequence length="532" mass="59320">MDFSSLNPLTSNALNLAARANDIQVVKRLLKKINPNCIDNRGWTCLHEAAAADSYESLLLILEHPDCRQLAEDHEGCTALQVACSHTASIKTIKALLESVSDIANYGNTENITPLHIVSSQGRLDVMQLLIDHGAMINVQDFDGHTALHDAALAMQASALNILLFAGADPEILNESNFTAFHFACYKGCLESVKALHPFVSNIDQVTVSGDSPLMLATMGNCENVVQFLLENGADPHVKDVEGDMALNIALKSGHSSIFKRLLFVTDKEKINRDIILYACKPHYFHLEILESLLVHDLGPEFYDLVEPFHVTLEKIGDLRPTYLTSAPLNSFLNICEYIYNQSLEKFEEFFCLFLARGVSVDALNVNECPPLVYIHYSTHSGSFQEIFKVLCDHGCNIDYCTTTSASSKALCIPDAFVASLTSNPSTMPLMLSYSLSCEPELLLQFAYENNLLARIPVQVQEYLLLQIGVDLERTTVETLSHTVLPLKHLCRVRIREVLRSNMIGMQTSKYFLNILSKLKIPSVIKDYIRYI</sequence>
<dbReference type="Proteomes" id="UP001314205">
    <property type="component" value="Unassembled WGS sequence"/>
</dbReference>
<dbReference type="Gene3D" id="1.25.40.20">
    <property type="entry name" value="Ankyrin repeat-containing domain"/>
    <property type="match status" value="3"/>
</dbReference>
<evidence type="ECO:0000313" key="5">
    <source>
        <dbReference type="EMBL" id="CAK1582862.1"/>
    </source>
</evidence>
<name>A0AAV1KLW0_9NEOP</name>
<dbReference type="PROSITE" id="PS50225">
    <property type="entry name" value="SOCS"/>
    <property type="match status" value="1"/>
</dbReference>
<feature type="domain" description="SOCS box" evidence="4">
    <location>
        <begin position="484"/>
        <end position="532"/>
    </location>
</feature>
<dbReference type="PROSITE" id="PS50297">
    <property type="entry name" value="ANK_REP_REGION"/>
    <property type="match status" value="3"/>
</dbReference>
<dbReference type="InterPro" id="IPR001496">
    <property type="entry name" value="SOCS_box"/>
</dbReference>
<dbReference type="InterPro" id="IPR036770">
    <property type="entry name" value="Ankyrin_rpt-contain_sf"/>
</dbReference>
<dbReference type="Pfam" id="PF07525">
    <property type="entry name" value="SOCS_box"/>
    <property type="match status" value="1"/>
</dbReference>
<organism evidence="5 6">
    <name type="scientific">Parnassius mnemosyne</name>
    <name type="common">clouded apollo</name>
    <dbReference type="NCBI Taxonomy" id="213953"/>
    <lineage>
        <taxon>Eukaryota</taxon>
        <taxon>Metazoa</taxon>
        <taxon>Ecdysozoa</taxon>
        <taxon>Arthropoda</taxon>
        <taxon>Hexapoda</taxon>
        <taxon>Insecta</taxon>
        <taxon>Pterygota</taxon>
        <taxon>Neoptera</taxon>
        <taxon>Endopterygota</taxon>
        <taxon>Lepidoptera</taxon>
        <taxon>Glossata</taxon>
        <taxon>Ditrysia</taxon>
        <taxon>Papilionoidea</taxon>
        <taxon>Papilionidae</taxon>
        <taxon>Parnassiinae</taxon>
        <taxon>Parnassini</taxon>
        <taxon>Parnassius</taxon>
        <taxon>Driopa</taxon>
    </lineage>
</organism>
<proteinExistence type="predicted"/>
<reference evidence="5 6" key="1">
    <citation type="submission" date="2023-11" db="EMBL/GenBank/DDBJ databases">
        <authorList>
            <person name="Hedman E."/>
            <person name="Englund M."/>
            <person name="Stromberg M."/>
            <person name="Nyberg Akerstrom W."/>
            <person name="Nylinder S."/>
            <person name="Jareborg N."/>
            <person name="Kallberg Y."/>
            <person name="Kronander E."/>
        </authorList>
    </citation>
    <scope>NUCLEOTIDE SEQUENCE [LARGE SCALE GENOMIC DNA]</scope>
</reference>
<dbReference type="SUPFAM" id="SSF48403">
    <property type="entry name" value="Ankyrin repeat"/>
    <property type="match status" value="2"/>
</dbReference>
<dbReference type="Pfam" id="PF12796">
    <property type="entry name" value="Ank_2"/>
    <property type="match status" value="2"/>
</dbReference>
<evidence type="ECO:0000313" key="6">
    <source>
        <dbReference type="Proteomes" id="UP001314205"/>
    </source>
</evidence>
<accession>A0AAV1KLW0</accession>
<keyword evidence="1" id="KW-0677">Repeat</keyword>
<dbReference type="InterPro" id="IPR036036">
    <property type="entry name" value="SOCS_box-like_dom_sf"/>
</dbReference>
<dbReference type="EMBL" id="CAVLGL010000046">
    <property type="protein sequence ID" value="CAK1582862.1"/>
    <property type="molecule type" value="Genomic_DNA"/>
</dbReference>
<dbReference type="InterPro" id="IPR002110">
    <property type="entry name" value="Ankyrin_rpt"/>
</dbReference>
<protein>
    <recommendedName>
        <fullName evidence="4">SOCS box domain-containing protein</fullName>
    </recommendedName>
</protein>
<dbReference type="SUPFAM" id="SSF158235">
    <property type="entry name" value="SOCS box-like"/>
    <property type="match status" value="1"/>
</dbReference>
<gene>
    <name evidence="5" type="ORF">PARMNEM_LOCUS4343</name>
</gene>